<dbReference type="AlphaFoldDB" id="A0A4R0GPD9"/>
<protein>
    <recommendedName>
        <fullName evidence="3">Helix-turn-helix domain-containing protein</fullName>
    </recommendedName>
</protein>
<evidence type="ECO:0008006" key="3">
    <source>
        <dbReference type="Google" id="ProtNLM"/>
    </source>
</evidence>
<name>A0A4R0GPD9_9ACTN</name>
<dbReference type="OrthoDB" id="3393149at2"/>
<dbReference type="EMBL" id="SJJR01000006">
    <property type="protein sequence ID" value="TCB97549.1"/>
    <property type="molecule type" value="Genomic_DNA"/>
</dbReference>
<accession>A0A4R0GPD9</accession>
<organism evidence="1 2">
    <name type="scientific">Micromonospora zingiberis</name>
    <dbReference type="NCBI Taxonomy" id="2053011"/>
    <lineage>
        <taxon>Bacteria</taxon>
        <taxon>Bacillati</taxon>
        <taxon>Actinomycetota</taxon>
        <taxon>Actinomycetes</taxon>
        <taxon>Micromonosporales</taxon>
        <taxon>Micromonosporaceae</taxon>
        <taxon>Micromonospora</taxon>
    </lineage>
</organism>
<sequence length="65" mass="7232">MTQDPLFLTPRQAAKRLAAAGLQITEDTVRRWARIGQIERIRTPSGQYLIHRDVVDGLLSSTTAA</sequence>
<evidence type="ECO:0000313" key="1">
    <source>
        <dbReference type="EMBL" id="TCB97549.1"/>
    </source>
</evidence>
<dbReference type="Gene3D" id="1.10.1660.10">
    <property type="match status" value="1"/>
</dbReference>
<reference evidence="1 2" key="1">
    <citation type="submission" date="2019-02" db="EMBL/GenBank/DDBJ databases">
        <title>Jishengella sp. nov., isolated from a root of Zingiber montanum.</title>
        <authorList>
            <person name="Kuncharoen N."/>
            <person name="Kudo T."/>
            <person name="Masahiro Y."/>
            <person name="Ohkuma M."/>
            <person name="Tanasupawat S."/>
        </authorList>
    </citation>
    <scope>NUCLEOTIDE SEQUENCE [LARGE SCALE GENOMIC DNA]</scope>
    <source>
        <strain evidence="1 2">PLAI 1-1</strain>
    </source>
</reference>
<gene>
    <name evidence="1" type="ORF">E0H26_11555</name>
</gene>
<dbReference type="Proteomes" id="UP000292274">
    <property type="component" value="Unassembled WGS sequence"/>
</dbReference>
<evidence type="ECO:0000313" key="2">
    <source>
        <dbReference type="Proteomes" id="UP000292274"/>
    </source>
</evidence>
<keyword evidence="2" id="KW-1185">Reference proteome</keyword>
<dbReference type="RefSeq" id="WP_131303596.1">
    <property type="nucleotide sequence ID" value="NZ_SJJR01000006.1"/>
</dbReference>
<proteinExistence type="predicted"/>
<comment type="caution">
    <text evidence="1">The sequence shown here is derived from an EMBL/GenBank/DDBJ whole genome shotgun (WGS) entry which is preliminary data.</text>
</comment>